<evidence type="ECO:0000256" key="2">
    <source>
        <dbReference type="SAM" id="MobiDB-lite"/>
    </source>
</evidence>
<dbReference type="AlphaFoldDB" id="A0A165FHQ1"/>
<dbReference type="InParanoid" id="A0A165FHQ1"/>
<reference evidence="4 5" key="1">
    <citation type="journal article" date="2016" name="Fungal Biol.">
        <title>The genome of Xylona heveae provides a window into fungal endophytism.</title>
        <authorList>
            <person name="Gazis R."/>
            <person name="Kuo A."/>
            <person name="Riley R."/>
            <person name="LaButti K."/>
            <person name="Lipzen A."/>
            <person name="Lin J."/>
            <person name="Amirebrahimi M."/>
            <person name="Hesse C.N."/>
            <person name="Spatafora J.W."/>
            <person name="Henrissat B."/>
            <person name="Hainaut M."/>
            <person name="Grigoriev I.V."/>
            <person name="Hibbett D.S."/>
        </authorList>
    </citation>
    <scope>NUCLEOTIDE SEQUENCE [LARGE SCALE GENOMIC DNA]</scope>
    <source>
        <strain evidence="4 5">TC161</strain>
    </source>
</reference>
<dbReference type="Proteomes" id="UP000076632">
    <property type="component" value="Unassembled WGS sequence"/>
</dbReference>
<evidence type="ECO:0000313" key="4">
    <source>
        <dbReference type="EMBL" id="KZF20991.1"/>
    </source>
</evidence>
<accession>A0A165FHQ1</accession>
<evidence type="ECO:0000259" key="3">
    <source>
        <dbReference type="Pfam" id="PF02230"/>
    </source>
</evidence>
<keyword evidence="5" id="KW-1185">Reference proteome</keyword>
<gene>
    <name evidence="4" type="ORF">L228DRAFT_239886</name>
</gene>
<evidence type="ECO:0000256" key="1">
    <source>
        <dbReference type="ARBA" id="ARBA00006499"/>
    </source>
</evidence>
<dbReference type="Gene3D" id="3.40.50.1820">
    <property type="entry name" value="alpha/beta hydrolase"/>
    <property type="match status" value="1"/>
</dbReference>
<dbReference type="STRING" id="1328760.A0A165FHQ1"/>
<name>A0A165FHQ1_XYLHT</name>
<dbReference type="OMA" id="PKSEHTH"/>
<dbReference type="RefSeq" id="XP_018186546.1">
    <property type="nucleotide sequence ID" value="XM_018331187.1"/>
</dbReference>
<feature type="domain" description="Phospholipase/carboxylesterase/thioesterase" evidence="3">
    <location>
        <begin position="24"/>
        <end position="178"/>
    </location>
</feature>
<protein>
    <submittedName>
        <fullName evidence="4">Phospholipase/carboxylesterase</fullName>
    </submittedName>
</protein>
<dbReference type="GeneID" id="28896324"/>
<dbReference type="InterPro" id="IPR050565">
    <property type="entry name" value="LYPA1-2/EST-like"/>
</dbReference>
<dbReference type="PANTHER" id="PTHR10655">
    <property type="entry name" value="LYSOPHOSPHOLIPASE-RELATED"/>
    <property type="match status" value="1"/>
</dbReference>
<feature type="compositionally biased region" description="Polar residues" evidence="2">
    <location>
        <begin position="1"/>
        <end position="16"/>
    </location>
</feature>
<organism evidence="4 5">
    <name type="scientific">Xylona heveae (strain CBS 132557 / TC161)</name>
    <dbReference type="NCBI Taxonomy" id="1328760"/>
    <lineage>
        <taxon>Eukaryota</taxon>
        <taxon>Fungi</taxon>
        <taxon>Dikarya</taxon>
        <taxon>Ascomycota</taxon>
        <taxon>Pezizomycotina</taxon>
        <taxon>Xylonomycetes</taxon>
        <taxon>Xylonales</taxon>
        <taxon>Xylonaceae</taxon>
        <taxon>Xylona</taxon>
    </lineage>
</organism>
<proteinExistence type="inferred from homology"/>
<dbReference type="Pfam" id="PF02230">
    <property type="entry name" value="Abhydrolase_2"/>
    <property type="match status" value="2"/>
</dbReference>
<dbReference type="GO" id="GO:0005737">
    <property type="term" value="C:cytoplasm"/>
    <property type="evidence" value="ECO:0007669"/>
    <property type="project" value="TreeGrafter"/>
</dbReference>
<sequence length="301" mass="32946">MSNPMNEVSQEVTPSRGNAAHPPPFICLPKSEHTHTAILLHGLGSNGEKFGTELLQTGISSTGATLPDLFPGMKFVFPTAKRRRSSAFKRSVLTQWFDILSLEDPSKRRDLQIDGLSESVSYLLSLLRQETQAISPQNVILGGISQGCATAFFVLLSLEFPVGAFIGISGYLPFRVDIHEILSCDQEGESSNDDVFAVDDGEDSDQDPSIQAINFVRDILSLDAMKFDGPGSCRTRMETPIFLGHGEQDAKVSCRLGSEAASTIASVGFDVTWKSYPDLGHWYKVPDEIDDVVEFLQQKLS</sequence>
<dbReference type="InterPro" id="IPR029058">
    <property type="entry name" value="AB_hydrolase_fold"/>
</dbReference>
<evidence type="ECO:0000313" key="5">
    <source>
        <dbReference type="Proteomes" id="UP000076632"/>
    </source>
</evidence>
<dbReference type="EMBL" id="KV407461">
    <property type="protein sequence ID" value="KZF20991.1"/>
    <property type="molecule type" value="Genomic_DNA"/>
</dbReference>
<dbReference type="GO" id="GO:0052689">
    <property type="term" value="F:carboxylic ester hydrolase activity"/>
    <property type="evidence" value="ECO:0007669"/>
    <property type="project" value="TreeGrafter"/>
</dbReference>
<dbReference type="OrthoDB" id="2418081at2759"/>
<comment type="similarity">
    <text evidence="1">Belongs to the AB hydrolase superfamily. AB hydrolase 2 family.</text>
</comment>
<dbReference type="SUPFAM" id="SSF53474">
    <property type="entry name" value="alpha/beta-Hydrolases"/>
    <property type="match status" value="1"/>
</dbReference>
<dbReference type="GO" id="GO:0008474">
    <property type="term" value="F:palmitoyl-(protein) hydrolase activity"/>
    <property type="evidence" value="ECO:0007669"/>
    <property type="project" value="TreeGrafter"/>
</dbReference>
<dbReference type="InterPro" id="IPR003140">
    <property type="entry name" value="PLipase/COase/thioEstase"/>
</dbReference>
<feature type="region of interest" description="Disordered" evidence="2">
    <location>
        <begin position="1"/>
        <end position="23"/>
    </location>
</feature>
<feature type="domain" description="Phospholipase/carboxylesterase/thioesterase" evidence="3">
    <location>
        <begin position="236"/>
        <end position="298"/>
    </location>
</feature>
<dbReference type="PANTHER" id="PTHR10655:SF63">
    <property type="entry name" value="PHOSPHOLIPASE_CARBOXYLESTERASE_THIOESTERASE DOMAIN-CONTAINING PROTEIN"/>
    <property type="match status" value="1"/>
</dbReference>